<keyword evidence="10 11" id="KW-0472">Membrane</keyword>
<evidence type="ECO:0000256" key="6">
    <source>
        <dbReference type="ARBA" id="ARBA00022692"/>
    </source>
</evidence>
<dbReference type="GO" id="GO:0022857">
    <property type="term" value="F:transmembrane transporter activity"/>
    <property type="evidence" value="ECO:0007669"/>
    <property type="project" value="InterPro"/>
</dbReference>
<feature type="transmembrane region" description="Helical" evidence="11">
    <location>
        <begin position="30"/>
        <end position="50"/>
    </location>
</feature>
<dbReference type="AlphaFoldDB" id="A0A7C9VG38"/>
<keyword evidence="9" id="KW-0443">Lipid metabolism</keyword>
<sequence length="279" mass="28933">MSATALSIVLFAALLHASWNALVKAAPDRALTLAAVSAMHALAGILLIAISPPPAVASWPSIAVSTIVHYGYYVLLFQAYRLGDLSQVYPISRGMAPALVAIGTFLLIGETLSPLGWSGLALVTAGIAFLALQRGAGHADGKAVVVAALLGLSIAAYSVADGIGVRFSQSPTGYMGWLFLFESPVTLAILASRRRAGIRIDWKIVGIGLVGGLFAVTAYGLVLYAKTIAHIGAVSAVRESSVIIAALIGVVFFRERPWFGRVLAALVVALGVITLAVSE</sequence>
<dbReference type="Pfam" id="PF00892">
    <property type="entry name" value="EamA"/>
    <property type="match status" value="2"/>
</dbReference>
<evidence type="ECO:0000256" key="8">
    <source>
        <dbReference type="ARBA" id="ARBA00022989"/>
    </source>
</evidence>
<feature type="transmembrane region" description="Helical" evidence="11">
    <location>
        <begin position="231"/>
        <end position="253"/>
    </location>
</feature>
<accession>A0A7C9VG38</accession>
<evidence type="ECO:0000256" key="1">
    <source>
        <dbReference type="ARBA" id="ARBA00004651"/>
    </source>
</evidence>
<keyword evidence="7" id="KW-0448">Lipopolysaccharide biosynthesis</keyword>
<name>A0A7C9VG38_9HYPH</name>
<feature type="transmembrane region" description="Helical" evidence="11">
    <location>
        <begin position="258"/>
        <end position="277"/>
    </location>
</feature>
<dbReference type="GO" id="GO:0009103">
    <property type="term" value="P:lipopolysaccharide biosynthetic process"/>
    <property type="evidence" value="ECO:0007669"/>
    <property type="project" value="UniProtKB-KW"/>
</dbReference>
<keyword evidence="3" id="KW-0444">Lipid biosynthesis</keyword>
<dbReference type="SUPFAM" id="SSF103481">
    <property type="entry name" value="Multidrug resistance efflux transporter EmrE"/>
    <property type="match status" value="2"/>
</dbReference>
<feature type="domain" description="EamA" evidence="12">
    <location>
        <begin position="6"/>
        <end position="131"/>
    </location>
</feature>
<dbReference type="PANTHER" id="PTHR30561:SF9">
    <property type="entry name" value="4-AMINO-4-DEOXY-L-ARABINOSE-PHOSPHOUNDECAPRENOL FLIPPASE SUBUNIT ARNF-RELATED"/>
    <property type="match status" value="1"/>
</dbReference>
<keyword evidence="4" id="KW-0997">Cell inner membrane</keyword>
<keyword evidence="2" id="KW-1003">Cell membrane</keyword>
<feature type="transmembrane region" description="Helical" evidence="11">
    <location>
        <begin position="88"/>
        <end position="109"/>
    </location>
</feature>
<feature type="transmembrane region" description="Helical" evidence="11">
    <location>
        <begin position="204"/>
        <end position="225"/>
    </location>
</feature>
<comment type="subcellular location">
    <subcellularLocation>
        <location evidence="1">Cell membrane</location>
        <topology evidence="1">Multi-pass membrane protein</topology>
    </subcellularLocation>
</comment>
<evidence type="ECO:0000256" key="7">
    <source>
        <dbReference type="ARBA" id="ARBA00022985"/>
    </source>
</evidence>
<feature type="transmembrane region" description="Helical" evidence="11">
    <location>
        <begin position="115"/>
        <end position="132"/>
    </location>
</feature>
<dbReference type="GO" id="GO:0005886">
    <property type="term" value="C:plasma membrane"/>
    <property type="evidence" value="ECO:0007669"/>
    <property type="project" value="UniProtKB-SubCell"/>
</dbReference>
<evidence type="ECO:0000259" key="12">
    <source>
        <dbReference type="Pfam" id="PF00892"/>
    </source>
</evidence>
<evidence type="ECO:0000256" key="9">
    <source>
        <dbReference type="ARBA" id="ARBA00023098"/>
    </source>
</evidence>
<dbReference type="Proteomes" id="UP000481252">
    <property type="component" value="Unassembled WGS sequence"/>
</dbReference>
<evidence type="ECO:0000256" key="11">
    <source>
        <dbReference type="SAM" id="Phobius"/>
    </source>
</evidence>
<feature type="transmembrane region" description="Helical" evidence="11">
    <location>
        <begin position="144"/>
        <end position="168"/>
    </location>
</feature>
<keyword evidence="5" id="KW-0441">Lipid A biosynthesis</keyword>
<dbReference type="InterPro" id="IPR000390">
    <property type="entry name" value="Small_drug/metabolite_transptr"/>
</dbReference>
<evidence type="ECO:0000256" key="2">
    <source>
        <dbReference type="ARBA" id="ARBA00022475"/>
    </source>
</evidence>
<evidence type="ECO:0000313" key="13">
    <source>
        <dbReference type="EMBL" id="NGN43910.1"/>
    </source>
</evidence>
<evidence type="ECO:0000256" key="5">
    <source>
        <dbReference type="ARBA" id="ARBA00022556"/>
    </source>
</evidence>
<gene>
    <name evidence="13" type="ORF">G6N74_22860</name>
</gene>
<proteinExistence type="predicted"/>
<dbReference type="RefSeq" id="WP_165120320.1">
    <property type="nucleotide sequence ID" value="NZ_JAAKZG010000012.1"/>
</dbReference>
<dbReference type="EMBL" id="JAAKZG010000012">
    <property type="protein sequence ID" value="NGN43910.1"/>
    <property type="molecule type" value="Genomic_DNA"/>
</dbReference>
<evidence type="ECO:0000256" key="4">
    <source>
        <dbReference type="ARBA" id="ARBA00022519"/>
    </source>
</evidence>
<comment type="caution">
    <text evidence="13">The sequence shown here is derived from an EMBL/GenBank/DDBJ whole genome shotgun (WGS) entry which is preliminary data.</text>
</comment>
<organism evidence="13 14">
    <name type="scientific">Mesorhizobium zhangyense</name>
    <dbReference type="NCBI Taxonomy" id="1776730"/>
    <lineage>
        <taxon>Bacteria</taxon>
        <taxon>Pseudomonadati</taxon>
        <taxon>Pseudomonadota</taxon>
        <taxon>Alphaproteobacteria</taxon>
        <taxon>Hyphomicrobiales</taxon>
        <taxon>Phyllobacteriaceae</taxon>
        <taxon>Mesorhizobium</taxon>
    </lineage>
</organism>
<feature type="domain" description="EamA" evidence="12">
    <location>
        <begin position="142"/>
        <end position="275"/>
    </location>
</feature>
<feature type="transmembrane region" description="Helical" evidence="11">
    <location>
        <begin position="6"/>
        <end position="23"/>
    </location>
</feature>
<evidence type="ECO:0000256" key="3">
    <source>
        <dbReference type="ARBA" id="ARBA00022516"/>
    </source>
</evidence>
<feature type="transmembrane region" description="Helical" evidence="11">
    <location>
        <begin position="56"/>
        <end position="76"/>
    </location>
</feature>
<feature type="transmembrane region" description="Helical" evidence="11">
    <location>
        <begin position="174"/>
        <end position="192"/>
    </location>
</feature>
<dbReference type="InterPro" id="IPR037185">
    <property type="entry name" value="EmrE-like"/>
</dbReference>
<evidence type="ECO:0000256" key="10">
    <source>
        <dbReference type="ARBA" id="ARBA00023136"/>
    </source>
</evidence>
<dbReference type="PANTHER" id="PTHR30561">
    <property type="entry name" value="SMR FAMILY PROTON-DEPENDENT DRUG EFFLUX TRANSPORTER SUGE"/>
    <property type="match status" value="1"/>
</dbReference>
<dbReference type="GO" id="GO:0009245">
    <property type="term" value="P:lipid A biosynthetic process"/>
    <property type="evidence" value="ECO:0007669"/>
    <property type="project" value="UniProtKB-KW"/>
</dbReference>
<reference evidence="13 14" key="1">
    <citation type="submission" date="2020-02" db="EMBL/GenBank/DDBJ databases">
        <title>Genome sequence of the type strain CGMCC 1.15528 of Mesorhizobium zhangyense.</title>
        <authorList>
            <person name="Gao J."/>
            <person name="Sun J."/>
        </authorList>
    </citation>
    <scope>NUCLEOTIDE SEQUENCE [LARGE SCALE GENOMIC DNA]</scope>
    <source>
        <strain evidence="13 14">CGMCC 1.15528</strain>
    </source>
</reference>
<dbReference type="InterPro" id="IPR000620">
    <property type="entry name" value="EamA_dom"/>
</dbReference>
<protein>
    <submittedName>
        <fullName evidence="13">EamA family transporter</fullName>
    </submittedName>
</protein>
<keyword evidence="6 11" id="KW-0812">Transmembrane</keyword>
<keyword evidence="14" id="KW-1185">Reference proteome</keyword>
<keyword evidence="8 11" id="KW-1133">Transmembrane helix</keyword>
<dbReference type="Gene3D" id="1.10.3730.20">
    <property type="match status" value="1"/>
</dbReference>
<evidence type="ECO:0000313" key="14">
    <source>
        <dbReference type="Proteomes" id="UP000481252"/>
    </source>
</evidence>